<comment type="caution">
    <text evidence="2">The sequence shown here is derived from an EMBL/GenBank/DDBJ whole genome shotgun (WGS) entry which is preliminary data.</text>
</comment>
<evidence type="ECO:0000256" key="1">
    <source>
        <dbReference type="SAM" id="MobiDB-lite"/>
    </source>
</evidence>
<keyword evidence="2" id="KW-0418">Kinase</keyword>
<proteinExistence type="predicted"/>
<evidence type="ECO:0000313" key="2">
    <source>
        <dbReference type="EMBL" id="ETO16189.1"/>
    </source>
</evidence>
<feature type="region of interest" description="Disordered" evidence="1">
    <location>
        <begin position="20"/>
        <end position="117"/>
    </location>
</feature>
<feature type="compositionally biased region" description="Basic and acidic residues" evidence="1">
    <location>
        <begin position="46"/>
        <end position="58"/>
    </location>
</feature>
<accession>X6MQP5</accession>
<feature type="compositionally biased region" description="Low complexity" evidence="1">
    <location>
        <begin position="100"/>
        <end position="114"/>
    </location>
</feature>
<feature type="compositionally biased region" description="Acidic residues" evidence="1">
    <location>
        <begin position="59"/>
        <end position="69"/>
    </location>
</feature>
<gene>
    <name evidence="2" type="ORF">RFI_21170</name>
</gene>
<dbReference type="EMBL" id="ASPP01018495">
    <property type="protein sequence ID" value="ETO16189.1"/>
    <property type="molecule type" value="Genomic_DNA"/>
</dbReference>
<dbReference type="Proteomes" id="UP000023152">
    <property type="component" value="Unassembled WGS sequence"/>
</dbReference>
<dbReference type="AlphaFoldDB" id="X6MQP5"/>
<feature type="compositionally biased region" description="Polar residues" evidence="1">
    <location>
        <begin position="70"/>
        <end position="79"/>
    </location>
</feature>
<name>X6MQP5_RETFI</name>
<keyword evidence="3" id="KW-1185">Reference proteome</keyword>
<evidence type="ECO:0000313" key="3">
    <source>
        <dbReference type="Proteomes" id="UP000023152"/>
    </source>
</evidence>
<organism evidence="2 3">
    <name type="scientific">Reticulomyxa filosa</name>
    <dbReference type="NCBI Taxonomy" id="46433"/>
    <lineage>
        <taxon>Eukaryota</taxon>
        <taxon>Sar</taxon>
        <taxon>Rhizaria</taxon>
        <taxon>Retaria</taxon>
        <taxon>Foraminifera</taxon>
        <taxon>Monothalamids</taxon>
        <taxon>Reticulomyxidae</taxon>
        <taxon>Reticulomyxa</taxon>
    </lineage>
</organism>
<dbReference type="GO" id="GO:0016301">
    <property type="term" value="F:kinase activity"/>
    <property type="evidence" value="ECO:0007669"/>
    <property type="project" value="UniProtKB-KW"/>
</dbReference>
<sequence>MTRIRVQCMKHVKLCMNRATERAGRAPPPPPKNRNVNGNSSSNLVARDKKEEFKRVEELDIDLTEEDDTSFQMNSTENFESPPDKEISAPQFSLPPKPINQNGKKNNNNNSDNQNMEKITNGMGDDNIQSPMVENEMYNTTVHIKNNSNLDSPYLGEEGYSNPNGDEEEHMGQVRLRVTSYSANPNSHANYYSQQSCVSKKNKTKTRQNMLFSIHTNAEK</sequence>
<keyword evidence="2" id="KW-0808">Transferase</keyword>
<protein>
    <submittedName>
        <fullName evidence="2">p21-activated protein kinase</fullName>
    </submittedName>
</protein>
<feature type="compositionally biased region" description="Polar residues" evidence="1">
    <location>
        <begin position="34"/>
        <end position="44"/>
    </location>
</feature>
<reference evidence="2 3" key="1">
    <citation type="journal article" date="2013" name="Curr. Biol.">
        <title>The Genome of the Foraminiferan Reticulomyxa filosa.</title>
        <authorList>
            <person name="Glockner G."/>
            <person name="Hulsmann N."/>
            <person name="Schleicher M."/>
            <person name="Noegel A.A."/>
            <person name="Eichinger L."/>
            <person name="Gallinger C."/>
            <person name="Pawlowski J."/>
            <person name="Sierra R."/>
            <person name="Euteneuer U."/>
            <person name="Pillet L."/>
            <person name="Moustafa A."/>
            <person name="Platzer M."/>
            <person name="Groth M."/>
            <person name="Szafranski K."/>
            <person name="Schliwa M."/>
        </authorList>
    </citation>
    <scope>NUCLEOTIDE SEQUENCE [LARGE SCALE GENOMIC DNA]</scope>
</reference>